<sequence>MAKSAWGPGSRSGQAARMTYAAPTYEFLEARARKRVPKFAFDFVQGGTGADYGLDVNRRGLDAVEIVPRYGDLRRADTSAEIFGRRYAAPIGIAPTGMDALIWPGASMALARAARSGNLPYITGTLANSTLEEVASVAAGNTWLQLYGFPRDGHKVTFDLIARAKAAGVTAIVATLDAPVRAKRPRDLHNRLVVPFRPTPRTVYEVATSPAWVGALLRHGSPKFANIERYVEGRPSLDQVAGFVQKELVGSFSWEEIARMRRAWDGALIVKGVLHPDDAEAAVQAGVDGILVSNHGGRQSEAAPSPADMLPLIRDRIDGRAHLLFDSGVRSGLDAVRALALGAEAVFCGRAFLYALAALGDSGGEHFAELIREEFAVAMAQSGAWNVTDIPNVTYRHRSPFGVSGV</sequence>
<dbReference type="InterPro" id="IPR013785">
    <property type="entry name" value="Aldolase_TIM"/>
</dbReference>
<dbReference type="PROSITE" id="PS51349">
    <property type="entry name" value="FMN_HYDROXY_ACID_DH_2"/>
    <property type="match status" value="1"/>
</dbReference>
<feature type="binding site" evidence="7">
    <location>
        <position position="293"/>
    </location>
    <ligand>
        <name>FMN</name>
        <dbReference type="ChEBI" id="CHEBI:58210"/>
    </ligand>
</feature>
<dbReference type="CDD" id="cd02809">
    <property type="entry name" value="alpha_hydroxyacid_oxid_FMN"/>
    <property type="match status" value="1"/>
</dbReference>
<dbReference type="RefSeq" id="WP_104003181.1">
    <property type="nucleotide sequence ID" value="NZ_FNVQ01000002.1"/>
</dbReference>
<dbReference type="PANTHER" id="PTHR10578">
    <property type="entry name" value="S -2-HYDROXY-ACID OXIDASE-RELATED"/>
    <property type="match status" value="1"/>
</dbReference>
<feature type="binding site" evidence="7">
    <location>
        <position position="145"/>
    </location>
    <ligand>
        <name>FMN</name>
        <dbReference type="ChEBI" id="CHEBI:58210"/>
    </ligand>
</feature>
<dbReference type="AlphaFoldDB" id="A0A1H6AJ87"/>
<evidence type="ECO:0000256" key="7">
    <source>
        <dbReference type="PIRSR" id="PIRSR000138-2"/>
    </source>
</evidence>
<dbReference type="PIRSF" id="PIRSF000138">
    <property type="entry name" value="Al-hdrx_acd_dh"/>
    <property type="match status" value="1"/>
</dbReference>
<dbReference type="OrthoDB" id="9770452at2"/>
<dbReference type="PROSITE" id="PS00557">
    <property type="entry name" value="FMN_HYDROXY_ACID_DH_1"/>
    <property type="match status" value="1"/>
</dbReference>
<dbReference type="InterPro" id="IPR008259">
    <property type="entry name" value="FMN_hydac_DH_AS"/>
</dbReference>
<keyword evidence="3 7" id="KW-0288">FMN</keyword>
<dbReference type="SUPFAM" id="SSF51395">
    <property type="entry name" value="FMN-linked oxidoreductases"/>
    <property type="match status" value="1"/>
</dbReference>
<dbReference type="Gene3D" id="3.20.20.70">
    <property type="entry name" value="Aldolase class I"/>
    <property type="match status" value="1"/>
</dbReference>
<keyword evidence="4" id="KW-0560">Oxidoreductase</keyword>
<evidence type="ECO:0000256" key="4">
    <source>
        <dbReference type="ARBA" id="ARBA00023002"/>
    </source>
</evidence>
<evidence type="ECO:0000313" key="9">
    <source>
        <dbReference type="EMBL" id="SEG48768.1"/>
    </source>
</evidence>
<feature type="active site" description="Proton acceptor" evidence="6">
    <location>
        <position position="295"/>
    </location>
</feature>
<keyword evidence="10" id="KW-1185">Reference proteome</keyword>
<dbReference type="GO" id="GO:0010181">
    <property type="term" value="F:FMN binding"/>
    <property type="evidence" value="ECO:0007669"/>
    <property type="project" value="InterPro"/>
</dbReference>
<protein>
    <submittedName>
        <fullName evidence="9">L-lactate dehydrogenase (Cytochrome)</fullName>
    </submittedName>
</protein>
<name>A0A1H6AJ87_9GAMM</name>
<comment type="similarity">
    <text evidence="5">Belongs to the FMN-dependent alpha-hydroxy acid dehydrogenase family.</text>
</comment>
<feature type="binding site" evidence="7">
    <location>
        <position position="175"/>
    </location>
    <ligand>
        <name>FMN</name>
        <dbReference type="ChEBI" id="CHEBI:58210"/>
    </ligand>
</feature>
<dbReference type="GO" id="GO:0016491">
    <property type="term" value="F:oxidoreductase activity"/>
    <property type="evidence" value="ECO:0007669"/>
    <property type="project" value="UniProtKB-KW"/>
</dbReference>
<evidence type="ECO:0000256" key="1">
    <source>
        <dbReference type="ARBA" id="ARBA00001917"/>
    </source>
</evidence>
<evidence type="ECO:0000256" key="2">
    <source>
        <dbReference type="ARBA" id="ARBA00022630"/>
    </source>
</evidence>
<dbReference type="InterPro" id="IPR000262">
    <property type="entry name" value="FMN-dep_DH"/>
</dbReference>
<dbReference type="InterPro" id="IPR037396">
    <property type="entry name" value="FMN_HAD"/>
</dbReference>
<evidence type="ECO:0000256" key="5">
    <source>
        <dbReference type="ARBA" id="ARBA00024042"/>
    </source>
</evidence>
<keyword evidence="2 7" id="KW-0285">Flavoprotein</keyword>
<proteinExistence type="inferred from homology"/>
<feature type="binding site" evidence="7">
    <location>
        <position position="184"/>
    </location>
    <ligand>
        <name>glyoxylate</name>
        <dbReference type="ChEBI" id="CHEBI:36655"/>
    </ligand>
</feature>
<feature type="domain" description="FMN hydroxy acid dehydrogenase" evidence="8">
    <location>
        <begin position="17"/>
        <end position="400"/>
    </location>
</feature>
<evidence type="ECO:0000259" key="8">
    <source>
        <dbReference type="PROSITE" id="PS51349"/>
    </source>
</evidence>
<evidence type="ECO:0000256" key="3">
    <source>
        <dbReference type="ARBA" id="ARBA00022643"/>
    </source>
</evidence>
<feature type="binding site" evidence="7">
    <location>
        <begin position="326"/>
        <end position="330"/>
    </location>
    <ligand>
        <name>FMN</name>
        <dbReference type="ChEBI" id="CHEBI:58210"/>
    </ligand>
</feature>
<feature type="binding site" evidence="7">
    <location>
        <begin position="349"/>
        <end position="350"/>
    </location>
    <ligand>
        <name>FMN</name>
        <dbReference type="ChEBI" id="CHEBI:58210"/>
    </ligand>
</feature>
<dbReference type="EMBL" id="FNVQ01000002">
    <property type="protein sequence ID" value="SEG48768.1"/>
    <property type="molecule type" value="Genomic_DNA"/>
</dbReference>
<dbReference type="Proteomes" id="UP000236745">
    <property type="component" value="Unassembled WGS sequence"/>
</dbReference>
<feature type="binding site" evidence="7">
    <location>
        <begin position="95"/>
        <end position="97"/>
    </location>
    <ligand>
        <name>FMN</name>
        <dbReference type="ChEBI" id="CHEBI:58210"/>
    </ligand>
</feature>
<dbReference type="InterPro" id="IPR012133">
    <property type="entry name" value="Alpha-hydoxy_acid_DH_FMN"/>
</dbReference>
<evidence type="ECO:0000256" key="6">
    <source>
        <dbReference type="PIRSR" id="PIRSR000138-1"/>
    </source>
</evidence>
<dbReference type="PANTHER" id="PTHR10578:SF107">
    <property type="entry name" value="2-HYDROXYACID OXIDASE 1"/>
    <property type="match status" value="1"/>
</dbReference>
<gene>
    <name evidence="9" type="ORF">SAMN05444390_10267</name>
</gene>
<comment type="cofactor">
    <cofactor evidence="1">
        <name>FMN</name>
        <dbReference type="ChEBI" id="CHEBI:58210"/>
    </cofactor>
</comment>
<feature type="binding site" evidence="7">
    <location>
        <position position="298"/>
    </location>
    <ligand>
        <name>glyoxylate</name>
        <dbReference type="ChEBI" id="CHEBI:36655"/>
    </ligand>
</feature>
<feature type="binding site" evidence="7">
    <location>
        <position position="271"/>
    </location>
    <ligand>
        <name>FMN</name>
        <dbReference type="ChEBI" id="CHEBI:58210"/>
    </ligand>
</feature>
<evidence type="ECO:0000313" key="10">
    <source>
        <dbReference type="Proteomes" id="UP000236745"/>
    </source>
</evidence>
<organism evidence="9 10">
    <name type="scientific">Marinobacterium lutimaris</name>
    <dbReference type="NCBI Taxonomy" id="568106"/>
    <lineage>
        <taxon>Bacteria</taxon>
        <taxon>Pseudomonadati</taxon>
        <taxon>Pseudomonadota</taxon>
        <taxon>Gammaproteobacteria</taxon>
        <taxon>Oceanospirillales</taxon>
        <taxon>Oceanospirillaceae</taxon>
        <taxon>Marinobacterium</taxon>
    </lineage>
</organism>
<accession>A0A1H6AJ87</accession>
<feature type="binding site" evidence="7">
    <location>
        <position position="295"/>
    </location>
    <ligand>
        <name>glyoxylate</name>
        <dbReference type="ChEBI" id="CHEBI:36655"/>
    </ligand>
</feature>
<reference evidence="9 10" key="1">
    <citation type="submission" date="2016-10" db="EMBL/GenBank/DDBJ databases">
        <authorList>
            <person name="de Groot N.N."/>
        </authorList>
    </citation>
    <scope>NUCLEOTIDE SEQUENCE [LARGE SCALE GENOMIC DNA]</scope>
    <source>
        <strain evidence="9 10">DSM 22012</strain>
    </source>
</reference>
<feature type="binding site" evidence="7">
    <location>
        <position position="147"/>
    </location>
    <ligand>
        <name>glyoxylate</name>
        <dbReference type="ChEBI" id="CHEBI:36655"/>
    </ligand>
</feature>
<dbReference type="Pfam" id="PF01070">
    <property type="entry name" value="FMN_dh"/>
    <property type="match status" value="1"/>
</dbReference>